<keyword evidence="4" id="KW-0479">Metal-binding</keyword>
<evidence type="ECO:0000256" key="6">
    <source>
        <dbReference type="ARBA" id="ARBA00023004"/>
    </source>
</evidence>
<dbReference type="Proteomes" id="UP000708208">
    <property type="component" value="Unassembled WGS sequence"/>
</dbReference>
<dbReference type="GO" id="GO:0016712">
    <property type="term" value="F:oxidoreductase activity, acting on paired donors, with incorporation or reduction of molecular oxygen, reduced flavin or flavoprotein as one donor, and incorporation of one atom of oxygen"/>
    <property type="evidence" value="ECO:0007669"/>
    <property type="project" value="TreeGrafter"/>
</dbReference>
<dbReference type="GO" id="GO:0006082">
    <property type="term" value="P:organic acid metabolic process"/>
    <property type="evidence" value="ECO:0007669"/>
    <property type="project" value="TreeGrafter"/>
</dbReference>
<evidence type="ECO:0000256" key="3">
    <source>
        <dbReference type="ARBA" id="ARBA00022617"/>
    </source>
</evidence>
<keyword evidence="6" id="KW-0408">Iron</keyword>
<dbReference type="InterPro" id="IPR050182">
    <property type="entry name" value="Cytochrome_P450_fam2"/>
</dbReference>
<evidence type="ECO:0000256" key="4">
    <source>
        <dbReference type="ARBA" id="ARBA00022723"/>
    </source>
</evidence>
<evidence type="ECO:0000313" key="8">
    <source>
        <dbReference type="Proteomes" id="UP000708208"/>
    </source>
</evidence>
<dbReference type="Pfam" id="PF00067">
    <property type="entry name" value="p450"/>
    <property type="match status" value="1"/>
</dbReference>
<evidence type="ECO:0000256" key="1">
    <source>
        <dbReference type="ARBA" id="ARBA00001971"/>
    </source>
</evidence>
<sequence>MEIVEFDGAIHGITLASGQEWQEQRRFTFRHLRDFGFGKNYMEELIQEEVDELLGWLKYLGNNPVCLNTKFTLAVVNSLWRIITGKRFDHSDPKLLGIFESFFMANRNHGRNILPE</sequence>
<reference evidence="7" key="1">
    <citation type="submission" date="2021-06" db="EMBL/GenBank/DDBJ databases">
        <authorList>
            <person name="Hodson N. C."/>
            <person name="Mongue J. A."/>
            <person name="Jaron S. K."/>
        </authorList>
    </citation>
    <scope>NUCLEOTIDE SEQUENCE</scope>
</reference>
<dbReference type="OrthoDB" id="1055148at2759"/>
<keyword evidence="3" id="KW-0349">Heme</keyword>
<dbReference type="EMBL" id="CAJVCH010359270">
    <property type="protein sequence ID" value="CAG7816040.1"/>
    <property type="molecule type" value="Genomic_DNA"/>
</dbReference>
<dbReference type="PANTHER" id="PTHR24300">
    <property type="entry name" value="CYTOCHROME P450 508A4-RELATED"/>
    <property type="match status" value="1"/>
</dbReference>
<keyword evidence="5" id="KW-0560">Oxidoreductase</keyword>
<dbReference type="InterPro" id="IPR001128">
    <property type="entry name" value="Cyt_P450"/>
</dbReference>
<organism evidence="7 8">
    <name type="scientific">Allacma fusca</name>
    <dbReference type="NCBI Taxonomy" id="39272"/>
    <lineage>
        <taxon>Eukaryota</taxon>
        <taxon>Metazoa</taxon>
        <taxon>Ecdysozoa</taxon>
        <taxon>Arthropoda</taxon>
        <taxon>Hexapoda</taxon>
        <taxon>Collembola</taxon>
        <taxon>Symphypleona</taxon>
        <taxon>Sminthuridae</taxon>
        <taxon>Allacma</taxon>
    </lineage>
</organism>
<proteinExistence type="inferred from homology"/>
<dbReference type="GO" id="GO:0006805">
    <property type="term" value="P:xenobiotic metabolic process"/>
    <property type="evidence" value="ECO:0007669"/>
    <property type="project" value="TreeGrafter"/>
</dbReference>
<comment type="cofactor">
    <cofactor evidence="1">
        <name>heme</name>
        <dbReference type="ChEBI" id="CHEBI:30413"/>
    </cofactor>
</comment>
<dbReference type="GO" id="GO:0005506">
    <property type="term" value="F:iron ion binding"/>
    <property type="evidence" value="ECO:0007669"/>
    <property type="project" value="InterPro"/>
</dbReference>
<name>A0A8J2PHZ0_9HEXA</name>
<dbReference type="GO" id="GO:0005737">
    <property type="term" value="C:cytoplasm"/>
    <property type="evidence" value="ECO:0007669"/>
    <property type="project" value="TreeGrafter"/>
</dbReference>
<keyword evidence="8" id="KW-1185">Reference proteome</keyword>
<evidence type="ECO:0008006" key="9">
    <source>
        <dbReference type="Google" id="ProtNLM"/>
    </source>
</evidence>
<gene>
    <name evidence="7" type="ORF">AFUS01_LOCUS26677</name>
</gene>
<evidence type="ECO:0000256" key="2">
    <source>
        <dbReference type="ARBA" id="ARBA00010617"/>
    </source>
</evidence>
<protein>
    <recommendedName>
        <fullName evidence="9">Cytochrome P450</fullName>
    </recommendedName>
</protein>
<dbReference type="PANTHER" id="PTHR24300:SF376">
    <property type="entry name" value="CYTOCHROME P450 15A1"/>
    <property type="match status" value="1"/>
</dbReference>
<evidence type="ECO:0000256" key="5">
    <source>
        <dbReference type="ARBA" id="ARBA00023002"/>
    </source>
</evidence>
<dbReference type="GO" id="GO:0008395">
    <property type="term" value="F:steroid hydroxylase activity"/>
    <property type="evidence" value="ECO:0007669"/>
    <property type="project" value="TreeGrafter"/>
</dbReference>
<dbReference type="AlphaFoldDB" id="A0A8J2PHZ0"/>
<comment type="caution">
    <text evidence="7">The sequence shown here is derived from an EMBL/GenBank/DDBJ whole genome shotgun (WGS) entry which is preliminary data.</text>
</comment>
<evidence type="ECO:0000313" key="7">
    <source>
        <dbReference type="EMBL" id="CAG7816040.1"/>
    </source>
</evidence>
<dbReference type="GO" id="GO:0020037">
    <property type="term" value="F:heme binding"/>
    <property type="evidence" value="ECO:0007669"/>
    <property type="project" value="InterPro"/>
</dbReference>
<accession>A0A8J2PHZ0</accession>
<comment type="similarity">
    <text evidence="2">Belongs to the cytochrome P450 family.</text>
</comment>